<evidence type="ECO:0000313" key="4">
    <source>
        <dbReference type="RefSeq" id="XP_006876969.1"/>
    </source>
</evidence>
<dbReference type="SMART" id="SM00233">
    <property type="entry name" value="PH"/>
    <property type="match status" value="1"/>
</dbReference>
<protein>
    <submittedName>
        <fullName evidence="4">Pleckstrin homology domain-containing family G member 4B</fullName>
    </submittedName>
</protein>
<dbReference type="CDD" id="cd00160">
    <property type="entry name" value="RhoGEF"/>
    <property type="match status" value="1"/>
</dbReference>
<organism evidence="3 4">
    <name type="scientific">Chrysochloris asiatica</name>
    <name type="common">Cape golden mole</name>
    <dbReference type="NCBI Taxonomy" id="185453"/>
    <lineage>
        <taxon>Eukaryota</taxon>
        <taxon>Metazoa</taxon>
        <taxon>Chordata</taxon>
        <taxon>Craniata</taxon>
        <taxon>Vertebrata</taxon>
        <taxon>Euteleostomi</taxon>
        <taxon>Mammalia</taxon>
        <taxon>Eutheria</taxon>
        <taxon>Afrotheria</taxon>
        <taxon>Chrysochloridae</taxon>
        <taxon>Chrysochlorinae</taxon>
        <taxon>Chrysochloris</taxon>
    </lineage>
</organism>
<dbReference type="PANTHER" id="PTHR45845">
    <property type="entry name" value="RHO GUANINE NUCLEOTIDE EXCHANGE FACTOR-RELATED"/>
    <property type="match status" value="1"/>
</dbReference>
<evidence type="ECO:0000256" key="1">
    <source>
        <dbReference type="SAM" id="MobiDB-lite"/>
    </source>
</evidence>
<dbReference type="SUPFAM" id="SSF50729">
    <property type="entry name" value="PH domain-like"/>
    <property type="match status" value="1"/>
</dbReference>
<feature type="compositionally biased region" description="Low complexity" evidence="1">
    <location>
        <begin position="1164"/>
        <end position="1179"/>
    </location>
</feature>
<keyword evidence="3" id="KW-1185">Reference proteome</keyword>
<feature type="region of interest" description="Disordered" evidence="1">
    <location>
        <begin position="1217"/>
        <end position="1348"/>
    </location>
</feature>
<feature type="compositionally biased region" description="Low complexity" evidence="1">
    <location>
        <begin position="1285"/>
        <end position="1305"/>
    </location>
</feature>
<dbReference type="OrthoDB" id="6152532at2759"/>
<dbReference type="PROSITE" id="PS50010">
    <property type="entry name" value="DH_2"/>
    <property type="match status" value="1"/>
</dbReference>
<accession>A0A9B0UBE0</accession>
<reference evidence="4" key="1">
    <citation type="submission" date="2025-08" db="UniProtKB">
        <authorList>
            <consortium name="RefSeq"/>
        </authorList>
    </citation>
    <scope>IDENTIFICATION</scope>
    <source>
        <tissue evidence="4">Spleen</tissue>
    </source>
</reference>
<dbReference type="InterPro" id="IPR011993">
    <property type="entry name" value="PH-like_dom_sf"/>
</dbReference>
<evidence type="ECO:0000313" key="3">
    <source>
        <dbReference type="Proteomes" id="UP000504623"/>
    </source>
</evidence>
<feature type="region of interest" description="Disordered" evidence="1">
    <location>
        <begin position="1156"/>
        <end position="1179"/>
    </location>
</feature>
<dbReference type="GeneID" id="102819612"/>
<feature type="compositionally biased region" description="Basic and acidic residues" evidence="1">
    <location>
        <begin position="196"/>
        <end position="208"/>
    </location>
</feature>
<dbReference type="SMART" id="SM00325">
    <property type="entry name" value="RhoGEF"/>
    <property type="match status" value="1"/>
</dbReference>
<dbReference type="CTD" id="153478"/>
<proteinExistence type="predicted"/>
<evidence type="ECO:0000259" key="2">
    <source>
        <dbReference type="PROSITE" id="PS50010"/>
    </source>
</evidence>
<gene>
    <name evidence="4" type="primary">PLEKHG4B</name>
</gene>
<dbReference type="InterPro" id="IPR001849">
    <property type="entry name" value="PH_domain"/>
</dbReference>
<dbReference type="Proteomes" id="UP000504623">
    <property type="component" value="Unplaced"/>
</dbReference>
<dbReference type="Pfam" id="PF00621">
    <property type="entry name" value="RhoGEF"/>
    <property type="match status" value="1"/>
</dbReference>
<sequence>MYGWLFTREFLEVVSAERDSVPLQSCLLTTSTAVYRSPWGRGTDPTSVLQGCPHPEHPRLYSAGEGQTPAMASPWIRQDTSTLQSPCGCPGGGPTTPRERSGGDMDMEGPEVGLRPMDGRGSPEAFYTGGRSPGTRGRWFRKSYVEALRNPVLLGSSSEESLLDEVGDKAAGHLAQGSRSLVATNPVQRELASPRSPRESHRPTDRARMTSRRSRSWDKPLRNPLSKKPGDPASVRSEGLSRGQAAGTESSPEASVVIGTDSSSSQGPGPTRFSDMPLKLPCPEDPGNSELGMPGQMLGVSLVLLQLGAVILPGTRDYGGRAVVQVCMGGPLWTREHASSTELIRLLLYLHSIPRKEVQDLGLVILVDARKGPITPALSQALMALQSTVPPMIHSILLLVDKESAFRPDKDAAIQCEVLNSLKALHKLIDSSQLTAELDGSFPYSHSDWITFRRKLEPFTANCKQAIAFLQNSVCSLNTDRVLNTAQEVTELIRTHRAMMKCVLEDTLLVTLRLEGGAILARLRRDELGTSEDGRDAIEVATRLYDQVDEEVHRLVLSSNRCLQHLEGLQEVQPLEEDPTEDSQDLPWELVVPPTSGTHGIHPWEFIRLPNYPLPAQAAGWTSPCRKCPNTAEDSAPFPDAEHLGPSTLEPGPYQTLWSQTRQTNHLEETLPEAVPGCSLPASPQGTSPSQADTYLGPGGLLDNGSPCQPEPTPGPRLRKHPLKKMMKTQSFEAFLPAGSRDPRQPRHTGVHIRGLEVTSSVAAETPLLVRNRSQSSPSRVQHPEEDGRTHVGSRLHHIMAEMVSTEREYVRSLGYVIDNYFPEMERLDLPQDLRGKRGIIFGNLEKLYDFHGQHFLRELERCWQCPLAVGQGFLKHEEQFGMYALYSKNKPRSDALLSSHGNSFFKAKQQALADKMDLASYLLKPVQRMSKYALLLRDLVKEAGRSPAREQEFSQLRAAEDMVRFQLRHGNNLLAMDAVRGCDVNLKEQGPLRCQDEFVICCGRRKYLRQVFLFEDLILFSKTKKMDGGNDIYVYKQSFKTADIGMTENVGDSGLRFEIWFRRRRRWQDTYILQAGSAEVKAVWTGILGRILWRQALRNRELRMQEMVSMGIGNKPFMDIKPSEAAISDRAIDYIMKGTESRSRASIAVSSFDHTTPFKRPHSSISDSSTSSSSSSQSSSILGSLNLHVYPSPPGPLSPAFCPWPYDVRACIQEDELETSSQPSMTTESSGSSQCTSGDSTGSAHHPRHPVLPQLEDDGVSDPGSSGTPTQSTPPASPDRSPPRRSGQFTTASPLTPSLLSEPPHFLPPQSPSTPSSRASPMLPPPSQSSPVLATSCSVKGSGLQKG</sequence>
<dbReference type="GO" id="GO:0005085">
    <property type="term" value="F:guanyl-nucleotide exchange factor activity"/>
    <property type="evidence" value="ECO:0007669"/>
    <property type="project" value="InterPro"/>
</dbReference>
<feature type="region of interest" description="Disordered" evidence="1">
    <location>
        <begin position="174"/>
        <end position="281"/>
    </location>
</feature>
<dbReference type="CDD" id="cd13242">
    <property type="entry name" value="PH_puratrophin-1"/>
    <property type="match status" value="1"/>
</dbReference>
<dbReference type="Gene3D" id="1.20.900.10">
    <property type="entry name" value="Dbl homology (DH) domain"/>
    <property type="match status" value="1"/>
</dbReference>
<feature type="compositionally biased region" description="Low complexity" evidence="1">
    <location>
        <begin position="1227"/>
        <end position="1244"/>
    </location>
</feature>
<feature type="region of interest" description="Disordered" evidence="1">
    <location>
        <begin position="114"/>
        <end position="133"/>
    </location>
</feature>
<dbReference type="PANTHER" id="PTHR45845:SF1">
    <property type="entry name" value="PLECKSTRIN HOMOLOGY AND RHOGEF DOMAIN CONTAINING G4B"/>
    <property type="match status" value="1"/>
</dbReference>
<feature type="compositionally biased region" description="Polar residues" evidence="1">
    <location>
        <begin position="1264"/>
        <end position="1274"/>
    </location>
</feature>
<name>A0A9B0UBE0_CHRAS</name>
<dbReference type="InterPro" id="IPR035899">
    <property type="entry name" value="DBL_dom_sf"/>
</dbReference>
<feature type="domain" description="DH" evidence="2">
    <location>
        <begin position="795"/>
        <end position="974"/>
    </location>
</feature>
<dbReference type="InterPro" id="IPR055251">
    <property type="entry name" value="SOS1_NGEF_PH"/>
</dbReference>
<dbReference type="SUPFAM" id="SSF48065">
    <property type="entry name" value="DBL homology domain (DH-domain)"/>
    <property type="match status" value="1"/>
</dbReference>
<dbReference type="RefSeq" id="XP_006876969.1">
    <property type="nucleotide sequence ID" value="XM_006876907.1"/>
</dbReference>
<feature type="region of interest" description="Disordered" evidence="1">
    <location>
        <begin position="771"/>
        <end position="791"/>
    </location>
</feature>
<feature type="region of interest" description="Disordered" evidence="1">
    <location>
        <begin position="81"/>
        <end position="109"/>
    </location>
</feature>
<dbReference type="Gene3D" id="2.30.29.30">
    <property type="entry name" value="Pleckstrin-homology domain (PH domain)/Phosphotyrosine-binding domain (PTB)"/>
    <property type="match status" value="1"/>
</dbReference>
<dbReference type="InterPro" id="IPR000219">
    <property type="entry name" value="DH_dom"/>
</dbReference>
<feature type="compositionally biased region" description="Polar residues" evidence="1">
    <location>
        <begin position="177"/>
        <end position="187"/>
    </location>
</feature>
<dbReference type="InterPro" id="IPR052231">
    <property type="entry name" value="Rho_GEF_signaling-related"/>
</dbReference>
<dbReference type="Pfam" id="PF22697">
    <property type="entry name" value="SOS1_NGEF_PH"/>
    <property type="match status" value="1"/>
</dbReference>